<evidence type="ECO:0000256" key="1">
    <source>
        <dbReference type="SAM" id="Phobius"/>
    </source>
</evidence>
<keyword evidence="1" id="KW-0812">Transmembrane</keyword>
<name>A0A068VKD8_COFCA</name>
<dbReference type="Proteomes" id="UP000295252">
    <property type="component" value="Unassembled WGS sequence"/>
</dbReference>
<protein>
    <submittedName>
        <fullName evidence="2">DH200=94 genomic scaffold, scaffold_2459</fullName>
    </submittedName>
</protein>
<feature type="transmembrane region" description="Helical" evidence="1">
    <location>
        <begin position="6"/>
        <end position="26"/>
    </location>
</feature>
<dbReference type="PANTHER" id="PTHR48049">
    <property type="entry name" value="GLYCOSYLTRANSFERASE"/>
    <property type="match status" value="1"/>
</dbReference>
<dbReference type="GO" id="GO:0035251">
    <property type="term" value="F:UDP-glucosyltransferase activity"/>
    <property type="evidence" value="ECO:0007669"/>
    <property type="project" value="InterPro"/>
</dbReference>
<dbReference type="STRING" id="49390.A0A068VKD8"/>
<dbReference type="EMBL" id="HG741543">
    <property type="protein sequence ID" value="CDP21082.1"/>
    <property type="molecule type" value="Genomic_DNA"/>
</dbReference>
<organism evidence="2 3">
    <name type="scientific">Coffea canephora</name>
    <name type="common">Robusta coffee</name>
    <dbReference type="NCBI Taxonomy" id="49390"/>
    <lineage>
        <taxon>Eukaryota</taxon>
        <taxon>Viridiplantae</taxon>
        <taxon>Streptophyta</taxon>
        <taxon>Embryophyta</taxon>
        <taxon>Tracheophyta</taxon>
        <taxon>Spermatophyta</taxon>
        <taxon>Magnoliopsida</taxon>
        <taxon>eudicotyledons</taxon>
        <taxon>Gunneridae</taxon>
        <taxon>Pentapetalae</taxon>
        <taxon>asterids</taxon>
        <taxon>lamiids</taxon>
        <taxon>Gentianales</taxon>
        <taxon>Rubiaceae</taxon>
        <taxon>Ixoroideae</taxon>
        <taxon>Gardenieae complex</taxon>
        <taxon>Bertiereae - Coffeeae clade</taxon>
        <taxon>Coffeeae</taxon>
        <taxon>Coffea</taxon>
    </lineage>
</organism>
<dbReference type="OrthoDB" id="5835829at2759"/>
<dbReference type="Gramene" id="CDP21082">
    <property type="protein sequence ID" value="CDP21082"/>
    <property type="gene ID" value="GSCOC_T00006030001"/>
</dbReference>
<dbReference type="InterPro" id="IPR050481">
    <property type="entry name" value="UDP-glycosyltransf_plant"/>
</dbReference>
<dbReference type="SUPFAM" id="SSF53756">
    <property type="entry name" value="UDP-Glycosyltransferase/glycogen phosphorylase"/>
    <property type="match status" value="1"/>
</dbReference>
<sequence length="117" mass="13308">MANESKLHLVMLAWLAFGHFIPFLELSKFIAQRGHRVTFISTPRNIARLPKIPPHLVSSITFVKIPPPQVEGLPKNAEATMDIHTDQMSLLKRAYDGLEPELTRFLENSLPDWTSFS</sequence>
<dbReference type="PhylomeDB" id="A0A068VKD8"/>
<dbReference type="OMA" id="FHPHTIP"/>
<dbReference type="InParanoid" id="A0A068VKD8"/>
<dbReference type="PANTHER" id="PTHR48049:SF60">
    <property type="entry name" value="UDP-GLYCOSYLTRANSFERASE 91B1"/>
    <property type="match status" value="1"/>
</dbReference>
<keyword evidence="1" id="KW-0472">Membrane</keyword>
<gene>
    <name evidence="2" type="ORF">GSCOC_T00006030001</name>
</gene>
<keyword evidence="1" id="KW-1133">Transmembrane helix</keyword>
<keyword evidence="3" id="KW-1185">Reference proteome</keyword>
<dbReference type="AlphaFoldDB" id="A0A068VKD8"/>
<evidence type="ECO:0000313" key="3">
    <source>
        <dbReference type="Proteomes" id="UP000295252"/>
    </source>
</evidence>
<dbReference type="Gene3D" id="3.40.50.2000">
    <property type="entry name" value="Glycogen Phosphorylase B"/>
    <property type="match status" value="1"/>
</dbReference>
<proteinExistence type="predicted"/>
<accession>A0A068VKD8</accession>
<reference evidence="3" key="1">
    <citation type="journal article" date="2014" name="Science">
        <title>The coffee genome provides insight into the convergent evolution of caffeine biosynthesis.</title>
        <authorList>
            <person name="Denoeud F."/>
            <person name="Carretero-Paulet L."/>
            <person name="Dereeper A."/>
            <person name="Droc G."/>
            <person name="Guyot R."/>
            <person name="Pietrella M."/>
            <person name="Zheng C."/>
            <person name="Alberti A."/>
            <person name="Anthony F."/>
            <person name="Aprea G."/>
            <person name="Aury J.M."/>
            <person name="Bento P."/>
            <person name="Bernard M."/>
            <person name="Bocs S."/>
            <person name="Campa C."/>
            <person name="Cenci A."/>
            <person name="Combes M.C."/>
            <person name="Crouzillat D."/>
            <person name="Da Silva C."/>
            <person name="Daddiego L."/>
            <person name="De Bellis F."/>
            <person name="Dussert S."/>
            <person name="Garsmeur O."/>
            <person name="Gayraud T."/>
            <person name="Guignon V."/>
            <person name="Jahn K."/>
            <person name="Jamilloux V."/>
            <person name="Joet T."/>
            <person name="Labadie K."/>
            <person name="Lan T."/>
            <person name="Leclercq J."/>
            <person name="Lepelley M."/>
            <person name="Leroy T."/>
            <person name="Li L.T."/>
            <person name="Librado P."/>
            <person name="Lopez L."/>
            <person name="Munoz A."/>
            <person name="Noel B."/>
            <person name="Pallavicini A."/>
            <person name="Perrotta G."/>
            <person name="Poncet V."/>
            <person name="Pot D."/>
            <person name="Priyono X."/>
            <person name="Rigoreau M."/>
            <person name="Rouard M."/>
            <person name="Rozas J."/>
            <person name="Tranchant-Dubreuil C."/>
            <person name="VanBuren R."/>
            <person name="Zhang Q."/>
            <person name="Andrade A.C."/>
            <person name="Argout X."/>
            <person name="Bertrand B."/>
            <person name="de Kochko A."/>
            <person name="Graziosi G."/>
            <person name="Henry R.J."/>
            <person name="Jayarama X."/>
            <person name="Ming R."/>
            <person name="Nagai C."/>
            <person name="Rounsley S."/>
            <person name="Sankoff D."/>
            <person name="Giuliano G."/>
            <person name="Albert V.A."/>
            <person name="Wincker P."/>
            <person name="Lashermes P."/>
        </authorList>
    </citation>
    <scope>NUCLEOTIDE SEQUENCE [LARGE SCALE GENOMIC DNA]</scope>
    <source>
        <strain evidence="3">cv. DH200-94</strain>
    </source>
</reference>
<evidence type="ECO:0000313" key="2">
    <source>
        <dbReference type="EMBL" id="CDP21082.1"/>
    </source>
</evidence>